<dbReference type="InterPro" id="IPR006115">
    <property type="entry name" value="6PGDH_NADP-bd"/>
</dbReference>
<evidence type="ECO:0000259" key="5">
    <source>
        <dbReference type="Pfam" id="PF03446"/>
    </source>
</evidence>
<dbReference type="EMBL" id="PXYT01000004">
    <property type="protein sequence ID" value="PSR31124.1"/>
    <property type="molecule type" value="Genomic_DNA"/>
</dbReference>
<dbReference type="InterPro" id="IPR013328">
    <property type="entry name" value="6PGD_dom2"/>
</dbReference>
<dbReference type="Pfam" id="PF03446">
    <property type="entry name" value="NAD_binding_2"/>
    <property type="match status" value="1"/>
</dbReference>
<dbReference type="GO" id="GO:0016491">
    <property type="term" value="F:oxidoreductase activity"/>
    <property type="evidence" value="ECO:0007669"/>
    <property type="project" value="UniProtKB-KW"/>
</dbReference>
<dbReference type="SUPFAM" id="SSF51735">
    <property type="entry name" value="NAD(P)-binding Rossmann-fold domains"/>
    <property type="match status" value="1"/>
</dbReference>
<dbReference type="GO" id="GO:0050661">
    <property type="term" value="F:NADP binding"/>
    <property type="evidence" value="ECO:0007669"/>
    <property type="project" value="InterPro"/>
</dbReference>
<dbReference type="InterPro" id="IPR036291">
    <property type="entry name" value="NAD(P)-bd_dom_sf"/>
</dbReference>
<evidence type="ECO:0000256" key="1">
    <source>
        <dbReference type="ARBA" id="ARBA00009080"/>
    </source>
</evidence>
<comment type="caution">
    <text evidence="7">The sequence shown here is derived from an EMBL/GenBank/DDBJ whole genome shotgun (WGS) entry which is preliminary data.</text>
</comment>
<feature type="domain" description="6-phosphogluconate dehydrogenase NADP-binding" evidence="5">
    <location>
        <begin position="1"/>
        <end position="150"/>
    </location>
</feature>
<evidence type="ECO:0008006" key="9">
    <source>
        <dbReference type="Google" id="ProtNLM"/>
    </source>
</evidence>
<gene>
    <name evidence="7" type="ORF">C7B43_03225</name>
</gene>
<evidence type="ECO:0000256" key="2">
    <source>
        <dbReference type="ARBA" id="ARBA00023002"/>
    </source>
</evidence>
<dbReference type="GO" id="GO:0051287">
    <property type="term" value="F:NAD binding"/>
    <property type="evidence" value="ECO:0007669"/>
    <property type="project" value="InterPro"/>
</dbReference>
<keyword evidence="3" id="KW-0520">NAD</keyword>
<dbReference type="Proteomes" id="UP000242699">
    <property type="component" value="Unassembled WGS sequence"/>
</dbReference>
<dbReference type="InterPro" id="IPR029154">
    <property type="entry name" value="HIBADH-like_NADP-bd"/>
</dbReference>
<accession>A0A2T2X9D4</accession>
<feature type="active site" evidence="4">
    <location>
        <position position="159"/>
    </location>
</feature>
<keyword evidence="2" id="KW-0560">Oxidoreductase</keyword>
<dbReference type="PANTHER" id="PTHR43060:SF15">
    <property type="entry name" value="3-HYDROXYISOBUTYRATE DEHYDROGENASE-LIKE 1, MITOCHONDRIAL-RELATED"/>
    <property type="match status" value="1"/>
</dbReference>
<dbReference type="Gene3D" id="3.40.50.720">
    <property type="entry name" value="NAD(P)-binding Rossmann-like Domain"/>
    <property type="match status" value="1"/>
</dbReference>
<dbReference type="Pfam" id="PF14833">
    <property type="entry name" value="NAD_binding_11"/>
    <property type="match status" value="1"/>
</dbReference>
<dbReference type="PANTHER" id="PTHR43060">
    <property type="entry name" value="3-HYDROXYISOBUTYRATE DEHYDROGENASE-LIKE 1, MITOCHONDRIAL-RELATED"/>
    <property type="match status" value="1"/>
</dbReference>
<comment type="similarity">
    <text evidence="1">Belongs to the HIBADH-related family.</text>
</comment>
<evidence type="ECO:0000313" key="8">
    <source>
        <dbReference type="Proteomes" id="UP000242699"/>
    </source>
</evidence>
<proteinExistence type="inferred from homology"/>
<name>A0A2T2X9D4_9FIRM</name>
<feature type="domain" description="3-hydroxyisobutyrate dehydrogenase-like NAD-binding" evidence="6">
    <location>
        <begin position="153"/>
        <end position="271"/>
    </location>
</feature>
<sequence length="281" mass="31333">MGQRMARNLLKHQPINIYNRTKEKGRDLVDQGATWYDTPKDLARASSLILIMVTDDNALRDVIRGDHGVLQGIQPDSLVLDHSTLSPKTTREMASLVEGKGCWWADAPVTGGDVGAENGTLTIMVGARRQDFERIEPYLRQMGQRILHVGELGQGQTLKLVSNMVSSLNLMAAAEGLQFAMNRGLGLEDIETVMSFGSAQSYELTKMLERLKKNDYTPGFSVANRLKDFRLAIELAEQTEFSADLGRCALPLYQEHAEQGFRDEDESSYIKRWNSGGRHSS</sequence>
<dbReference type="AlphaFoldDB" id="A0A2T2X9D4"/>
<evidence type="ECO:0000256" key="3">
    <source>
        <dbReference type="ARBA" id="ARBA00023027"/>
    </source>
</evidence>
<dbReference type="Gene3D" id="1.10.1040.10">
    <property type="entry name" value="N-(1-d-carboxylethyl)-l-norvaline Dehydrogenase, domain 2"/>
    <property type="match status" value="1"/>
</dbReference>
<dbReference type="SUPFAM" id="SSF48179">
    <property type="entry name" value="6-phosphogluconate dehydrogenase C-terminal domain-like"/>
    <property type="match status" value="1"/>
</dbReference>
<reference evidence="7 8" key="1">
    <citation type="journal article" date="2014" name="BMC Genomics">
        <title>Comparison of environmental and isolate Sulfobacillus genomes reveals diverse carbon, sulfur, nitrogen, and hydrogen metabolisms.</title>
        <authorList>
            <person name="Justice N.B."/>
            <person name="Norman A."/>
            <person name="Brown C.T."/>
            <person name="Singh A."/>
            <person name="Thomas B.C."/>
            <person name="Banfield J.F."/>
        </authorList>
    </citation>
    <scope>NUCLEOTIDE SEQUENCE [LARGE SCALE GENOMIC DNA]</scope>
    <source>
        <strain evidence="7">AMDSBA1</strain>
    </source>
</reference>
<evidence type="ECO:0000313" key="7">
    <source>
        <dbReference type="EMBL" id="PSR31124.1"/>
    </source>
</evidence>
<evidence type="ECO:0000259" key="6">
    <source>
        <dbReference type="Pfam" id="PF14833"/>
    </source>
</evidence>
<evidence type="ECO:0000256" key="4">
    <source>
        <dbReference type="PIRSR" id="PIRSR000103-1"/>
    </source>
</evidence>
<dbReference type="InterPro" id="IPR015815">
    <property type="entry name" value="HIBADH-related"/>
</dbReference>
<dbReference type="InterPro" id="IPR008927">
    <property type="entry name" value="6-PGluconate_DH-like_C_sf"/>
</dbReference>
<protein>
    <recommendedName>
        <fullName evidence="9">NAD(P)-dependent oxidoreductase</fullName>
    </recommendedName>
</protein>
<dbReference type="PIRSF" id="PIRSF000103">
    <property type="entry name" value="HIBADH"/>
    <property type="match status" value="1"/>
</dbReference>
<organism evidence="7 8">
    <name type="scientific">Sulfobacillus benefaciens</name>
    <dbReference type="NCBI Taxonomy" id="453960"/>
    <lineage>
        <taxon>Bacteria</taxon>
        <taxon>Bacillati</taxon>
        <taxon>Bacillota</taxon>
        <taxon>Clostridia</taxon>
        <taxon>Eubacteriales</taxon>
        <taxon>Clostridiales Family XVII. Incertae Sedis</taxon>
        <taxon>Sulfobacillus</taxon>
    </lineage>
</organism>